<dbReference type="PANTHER" id="PTHR11133">
    <property type="entry name" value="SACCHAROPINE DEHYDROGENASE"/>
    <property type="match status" value="1"/>
</dbReference>
<gene>
    <name evidence="5" type="ORF">BC008_04985</name>
    <name evidence="6" type="ORF">BC008_05295</name>
</gene>
<dbReference type="GO" id="GO:0004754">
    <property type="term" value="F:saccharopine dehydrogenase (NAD+, L-lysine-forming) activity"/>
    <property type="evidence" value="ECO:0007669"/>
    <property type="project" value="InterPro"/>
</dbReference>
<dbReference type="OrthoDB" id="502334at2"/>
<dbReference type="GO" id="GO:0009085">
    <property type="term" value="P:lysine biosynthetic process"/>
    <property type="evidence" value="ECO:0007669"/>
    <property type="project" value="InterPro"/>
</dbReference>
<dbReference type="Gene3D" id="3.40.50.720">
    <property type="entry name" value="NAD(P)-binding Rossmann-like Domain"/>
    <property type="match status" value="2"/>
</dbReference>
<dbReference type="AlphaFoldDB" id="A0A0V7ZYZ4"/>
<sequence length="399" mass="46138">MKVGILREGKAKTDTRVALTPKQCRDLQDKYQNLEIFVQPSPDRCFRDEEYQSQGIRIEENLSECELLLGVKEVPISMLIPQKTYLFFSHTIKKQPYNRELLRSILQKKIRLIDYECLRNTGGKRVIAFGRWAGIVGAHNAILTWGRREGKFNLKPMYKCHDWAEAQTYYQNLPLSHIKLVVTGEGRVGNGATETLDLMGIKRISPQEFLENNKAEPIYTQLGVKDMYRQEGETSFDEHHYYQHPEQYISCFQPYTHTANIMLNGIYWDKRIPVFFSKEDMKHENFTIRVIADVTCDIAPDSSIPSTIRASSITEPIYGYDPLSFQEAEPFQNNCIDVMAVDNLPNELPRDASEDFGNQLISTVWSELNQSDSRMIYKGTIALNGELNKPYEYLQDYVN</sequence>
<dbReference type="CDD" id="cd05199">
    <property type="entry name" value="SDH_like"/>
    <property type="match status" value="1"/>
</dbReference>
<keyword evidence="7" id="KW-1185">Reference proteome</keyword>
<feature type="binding site" evidence="3">
    <location>
        <position position="226"/>
    </location>
    <ligand>
        <name>NAD(+)</name>
        <dbReference type="ChEBI" id="CHEBI:57540"/>
    </ligand>
</feature>
<feature type="binding site" evidence="3">
    <location>
        <begin position="186"/>
        <end position="187"/>
    </location>
    <ligand>
        <name>NAD(+)</name>
        <dbReference type="ChEBI" id="CHEBI:57540"/>
    </ligand>
</feature>
<feature type="binding site" evidence="3">
    <location>
        <position position="267"/>
    </location>
    <ligand>
        <name>NAD(+)</name>
        <dbReference type="ChEBI" id="CHEBI:57540"/>
    </ligand>
</feature>
<protein>
    <submittedName>
        <fullName evidence="5">Alanine dehydrogenase</fullName>
    </submittedName>
</protein>
<dbReference type="InterPro" id="IPR007886">
    <property type="entry name" value="AlaDH/PNT_N"/>
</dbReference>
<accession>A0A0V7ZYZ4</accession>
<comment type="caution">
    <text evidence="5">The sequence shown here is derived from an EMBL/GenBank/DDBJ whole genome shotgun (WGS) entry which is preliminary data.</text>
</comment>
<dbReference type="RefSeq" id="WP_027845283.1">
    <property type="nucleotide sequence ID" value="NZ_LMTZ01000014.1"/>
</dbReference>
<evidence type="ECO:0000256" key="1">
    <source>
        <dbReference type="ARBA" id="ARBA00023002"/>
    </source>
</evidence>
<dbReference type="PANTHER" id="PTHR11133:SF22">
    <property type="entry name" value="ALPHA-AMINOADIPIC SEMIALDEHYDE SYNTHASE, MITOCHONDRIAL"/>
    <property type="match status" value="1"/>
</dbReference>
<feature type="active site" description="Proton donor" evidence="2">
    <location>
        <position position="90"/>
    </location>
</feature>
<keyword evidence="1" id="KW-0560">Oxidoreductase</keyword>
<dbReference type="EMBL" id="LMTZ01000015">
    <property type="protein sequence ID" value="KST69662.1"/>
    <property type="molecule type" value="Genomic_DNA"/>
</dbReference>
<proteinExistence type="predicted"/>
<dbReference type="InterPro" id="IPR051168">
    <property type="entry name" value="AASS"/>
</dbReference>
<dbReference type="SMART" id="SM01003">
    <property type="entry name" value="AlaDh_PNT_N"/>
    <property type="match status" value="1"/>
</dbReference>
<dbReference type="EMBL" id="LMTZ01000014">
    <property type="protein sequence ID" value="KST69713.1"/>
    <property type="molecule type" value="Genomic_DNA"/>
</dbReference>
<organism evidence="5 7">
    <name type="scientific">Mastigocoleus testarum BC008</name>
    <dbReference type="NCBI Taxonomy" id="371196"/>
    <lineage>
        <taxon>Bacteria</taxon>
        <taxon>Bacillati</taxon>
        <taxon>Cyanobacteriota</taxon>
        <taxon>Cyanophyceae</taxon>
        <taxon>Nostocales</taxon>
        <taxon>Hapalosiphonaceae</taxon>
        <taxon>Mastigocoleus</taxon>
    </lineage>
</organism>
<evidence type="ECO:0000313" key="5">
    <source>
        <dbReference type="EMBL" id="KST69662.1"/>
    </source>
</evidence>
<dbReference type="Pfam" id="PF05222">
    <property type="entry name" value="AlaDh_PNT_N"/>
    <property type="match status" value="1"/>
</dbReference>
<evidence type="ECO:0000256" key="3">
    <source>
        <dbReference type="PIRSR" id="PIRSR018250-3"/>
    </source>
</evidence>
<dbReference type="PIRSF" id="PIRSF018250">
    <property type="entry name" value="Saccharopine_DH_Lys"/>
    <property type="match status" value="1"/>
</dbReference>
<dbReference type="Proteomes" id="UP000053372">
    <property type="component" value="Unassembled WGS sequence"/>
</dbReference>
<evidence type="ECO:0000256" key="2">
    <source>
        <dbReference type="PIRSR" id="PIRSR018250-1"/>
    </source>
</evidence>
<feature type="domain" description="Alanine dehydrogenase/pyridine nucleotide transhydrogenase N-terminal" evidence="4">
    <location>
        <begin position="4"/>
        <end position="136"/>
    </location>
</feature>
<evidence type="ECO:0000259" key="4">
    <source>
        <dbReference type="SMART" id="SM01003"/>
    </source>
</evidence>
<dbReference type="SUPFAM" id="SSF52283">
    <property type="entry name" value="Formate/glycerate dehydrogenase catalytic domain-like"/>
    <property type="match status" value="1"/>
</dbReference>
<feature type="binding site" evidence="3">
    <location>
        <position position="294"/>
    </location>
    <ligand>
        <name>NAD(+)</name>
        <dbReference type="ChEBI" id="CHEBI:57540"/>
    </ligand>
</feature>
<evidence type="ECO:0000313" key="6">
    <source>
        <dbReference type="EMBL" id="KST69713.1"/>
    </source>
</evidence>
<keyword evidence="3" id="KW-0520">NAD</keyword>
<reference evidence="5 7" key="1">
    <citation type="journal article" date="2015" name="Genome Announc.">
        <title>Draft Genome of the Euendolithic (true boring) Cyanobacterium Mastigocoleus testarum strain BC008.</title>
        <authorList>
            <person name="Guida B.S."/>
            <person name="Garcia-Pichel F."/>
        </authorList>
    </citation>
    <scope>NUCLEOTIDE SEQUENCE [LARGE SCALE GENOMIC DNA]</scope>
    <source>
        <strain evidence="5 7">BC008</strain>
    </source>
</reference>
<dbReference type="InterPro" id="IPR027281">
    <property type="entry name" value="Lys1"/>
</dbReference>
<feature type="active site" description="Proton acceptor" evidence="2">
    <location>
        <position position="72"/>
    </location>
</feature>
<evidence type="ECO:0000313" key="7">
    <source>
        <dbReference type="Proteomes" id="UP000053372"/>
    </source>
</evidence>
<name>A0A0V7ZYZ4_9CYAN</name>